<dbReference type="RefSeq" id="WP_075049954.1">
    <property type="nucleotide sequence ID" value="NZ_CP006867.1"/>
</dbReference>
<evidence type="ECO:0000313" key="3">
    <source>
        <dbReference type="Proteomes" id="UP000060778"/>
    </source>
</evidence>
<accession>A0A0U2MB45</accession>
<dbReference type="KEGG" id="iis:EYM_05135"/>
<keyword evidence="3" id="KW-1185">Reference proteome</keyword>
<dbReference type="EMBL" id="CP006867">
    <property type="protein sequence ID" value="ALU12557.1"/>
    <property type="molecule type" value="Genomic_DNA"/>
</dbReference>
<evidence type="ECO:0000259" key="1">
    <source>
        <dbReference type="Pfam" id="PF01507"/>
    </source>
</evidence>
<dbReference type="STRING" id="940295.EYM_05135"/>
<dbReference type="InterPro" id="IPR014729">
    <property type="entry name" value="Rossmann-like_a/b/a_fold"/>
</dbReference>
<dbReference type="SUPFAM" id="SSF52402">
    <property type="entry name" value="Adenine nucleotide alpha hydrolases-like"/>
    <property type="match status" value="1"/>
</dbReference>
<organism evidence="2 3">
    <name type="scientific">Ignicoccus islandicus DSM 13165</name>
    <dbReference type="NCBI Taxonomy" id="940295"/>
    <lineage>
        <taxon>Archaea</taxon>
        <taxon>Thermoproteota</taxon>
        <taxon>Thermoprotei</taxon>
        <taxon>Desulfurococcales</taxon>
        <taxon>Desulfurococcaceae</taxon>
        <taxon>Ignicoccus</taxon>
    </lineage>
</organism>
<evidence type="ECO:0000313" key="2">
    <source>
        <dbReference type="EMBL" id="ALU12557.1"/>
    </source>
</evidence>
<dbReference type="PANTHER" id="PTHR43196">
    <property type="entry name" value="SULFATE ADENYLYLTRANSFERASE SUBUNIT 2"/>
    <property type="match status" value="1"/>
</dbReference>
<dbReference type="Pfam" id="PF01507">
    <property type="entry name" value="PAPS_reduct"/>
    <property type="match status" value="1"/>
</dbReference>
<dbReference type="PANTHER" id="PTHR43196:SF2">
    <property type="entry name" value="PHOSPHOADENOSINE PHOSPHOSULFATE REDUCTASE"/>
    <property type="match status" value="1"/>
</dbReference>
<dbReference type="GO" id="GO:0003824">
    <property type="term" value="F:catalytic activity"/>
    <property type="evidence" value="ECO:0007669"/>
    <property type="project" value="InterPro"/>
</dbReference>
<dbReference type="Proteomes" id="UP000060778">
    <property type="component" value="Chromosome"/>
</dbReference>
<dbReference type="GeneID" id="30680412"/>
<dbReference type="InterPro" id="IPR050128">
    <property type="entry name" value="Sulfate_adenylyltrnsfr_sub2"/>
</dbReference>
<sequence length="384" mass="44627">MERYPYIDKGRILGWLNSSTDFTFLNGKYYLWITNERAVDVTDLIKWPVLEANGEKLNFPRFFEDIPWPYVSIAWNWEEYVDWLGKQIPQGLKVVLNFSGGKDSIAAAKALIDAGADVLLLYSHVTFLEPERNIDFVERVSNKLGAKLEILAPEEEVMRHMLKQGMPFRGNRWCTTMKVRPIKKVLKEHKDWARADGERMTESLKRFKRLKGGKLFDGIRVRPIYALTLIDVVKAVRDANAVHPDYLMGLPRVACAFCPYRALHEFTEEDWKLVKDPGLIEEAMRASFKKHDYGITWEEFLEGHYWRFSPILGKKLYKMKKGLEGDELSSENVNRMYKSLWVEEIPVPKVMDPESGTRLLKSFMEKVYERASEGFAKARDLGVD</sequence>
<proteinExistence type="predicted"/>
<protein>
    <recommendedName>
        <fullName evidence="1">Phosphoadenosine phosphosulphate reductase domain-containing protein</fullName>
    </recommendedName>
</protein>
<reference evidence="2 3" key="1">
    <citation type="submission" date="2013-11" db="EMBL/GenBank/DDBJ databases">
        <title>Comparative genomics of Ignicoccus.</title>
        <authorList>
            <person name="Podar M."/>
        </authorList>
    </citation>
    <scope>NUCLEOTIDE SEQUENCE [LARGE SCALE GENOMIC DNA]</scope>
    <source>
        <strain evidence="2 3">DSM 13165</strain>
    </source>
</reference>
<dbReference type="Gene3D" id="3.40.50.620">
    <property type="entry name" value="HUPs"/>
    <property type="match status" value="1"/>
</dbReference>
<feature type="domain" description="Phosphoadenosine phosphosulphate reductase" evidence="1">
    <location>
        <begin position="94"/>
        <end position="259"/>
    </location>
</feature>
<dbReference type="InterPro" id="IPR002500">
    <property type="entry name" value="PAPS_reduct_dom"/>
</dbReference>
<gene>
    <name evidence="2" type="ORF">EYM_05135</name>
</gene>
<name>A0A0U2MB45_9CREN</name>
<dbReference type="OrthoDB" id="5817at2157"/>
<dbReference type="AlphaFoldDB" id="A0A0U2MB45"/>